<evidence type="ECO:0000256" key="9">
    <source>
        <dbReference type="ARBA" id="ARBA00023160"/>
    </source>
</evidence>
<dbReference type="InterPro" id="IPR011284">
    <property type="entry name" value="3oxo_ACP_reduc"/>
</dbReference>
<dbReference type="STRING" id="522772.Dacet_3011"/>
<feature type="binding site" evidence="11">
    <location>
        <position position="190"/>
    </location>
    <ligand>
        <name>NADP(+)</name>
        <dbReference type="ChEBI" id="CHEBI:58349"/>
    </ligand>
</feature>
<dbReference type="eggNOG" id="COG1028">
    <property type="taxonomic scope" value="Bacteria"/>
</dbReference>
<dbReference type="PaxDb" id="522772-Dacet_3011"/>
<dbReference type="InterPro" id="IPR050259">
    <property type="entry name" value="SDR"/>
</dbReference>
<dbReference type="GO" id="GO:0051287">
    <property type="term" value="F:NAD binding"/>
    <property type="evidence" value="ECO:0007669"/>
    <property type="project" value="UniProtKB-UniRule"/>
</dbReference>
<dbReference type="NCBIfam" id="NF005559">
    <property type="entry name" value="PRK07231.1"/>
    <property type="match status" value="1"/>
</dbReference>
<dbReference type="Gene3D" id="3.40.50.720">
    <property type="entry name" value="NAD(P)-binding Rossmann-like Domain"/>
    <property type="match status" value="1"/>
</dbReference>
<dbReference type="SUPFAM" id="SSF51735">
    <property type="entry name" value="NAD(P)-binding Rossmann-fold domains"/>
    <property type="match status" value="1"/>
</dbReference>
<dbReference type="UniPathway" id="UPA00094"/>
<dbReference type="HOGENOM" id="CLU_010194_1_3_0"/>
<evidence type="ECO:0000256" key="8">
    <source>
        <dbReference type="ARBA" id="ARBA00023098"/>
    </source>
</evidence>
<dbReference type="GO" id="GO:0030497">
    <property type="term" value="P:fatty acid elongation"/>
    <property type="evidence" value="ECO:0007669"/>
    <property type="project" value="UniProtKB-ARBA"/>
</dbReference>
<feature type="binding site" evidence="11">
    <location>
        <begin position="157"/>
        <end position="161"/>
    </location>
    <ligand>
        <name>NADP(+)</name>
        <dbReference type="ChEBI" id="CHEBI:58349"/>
    </ligand>
</feature>
<dbReference type="InterPro" id="IPR036291">
    <property type="entry name" value="NAD(P)-bd_dom_sf"/>
</dbReference>
<keyword evidence="8 12" id="KW-0443">Lipid metabolism</keyword>
<reference evidence="14 15" key="1">
    <citation type="journal article" date="2010" name="Stand. Genomic Sci.">
        <title>Complete genome sequence of Denitrovibrio acetiphilus type strain (N2460).</title>
        <authorList>
            <person name="Kiss H."/>
            <person name="Lang E."/>
            <person name="Lapidus A."/>
            <person name="Copeland A."/>
            <person name="Nolan M."/>
            <person name="Glavina Del Rio T."/>
            <person name="Chen F."/>
            <person name="Lucas S."/>
            <person name="Tice H."/>
            <person name="Cheng J.F."/>
            <person name="Han C."/>
            <person name="Goodwin L."/>
            <person name="Pitluck S."/>
            <person name="Liolios K."/>
            <person name="Pati A."/>
            <person name="Ivanova N."/>
            <person name="Mavromatis K."/>
            <person name="Chen A."/>
            <person name="Palaniappan K."/>
            <person name="Land M."/>
            <person name="Hauser L."/>
            <person name="Chang Y.J."/>
            <person name="Jeffries C.D."/>
            <person name="Detter J.C."/>
            <person name="Brettin T."/>
            <person name="Spring S."/>
            <person name="Rohde M."/>
            <person name="Goker M."/>
            <person name="Woyke T."/>
            <person name="Bristow J."/>
            <person name="Eisen J.A."/>
            <person name="Markowitz V."/>
            <person name="Hugenholtz P."/>
            <person name="Kyrpides N.C."/>
            <person name="Klenk H.P."/>
        </authorList>
    </citation>
    <scope>NUCLEOTIDE SEQUENCE [LARGE SCALE GENOMIC DNA]</scope>
    <source>
        <strain evidence="15">DSM 12809 / NBRC 114555 / N2460</strain>
    </source>
</reference>
<accession>D4H757</accession>
<sequence length="249" mass="25756">MLKGRIALVTGASSGIGKVIAMKLAALGAKVAVNYIDIANIKDDAESVVAEIKAAGGEAAAFAADVSSEESVSAMIKEINESLGAVDILVNNAGITQDTLIMRMKVEQWEKVLDVNLKGAFICTKSVLKGMMKSRYGKIVNIASVVGFSGNAGQANYSASKAGLVGLTKTSAQELAGRGIRVNAVAPGFIKTAMTEVLPENVIEAMQAKIALGTLGEAEDVANAVVFLASPESDYITGNTIHVNGGMYM</sequence>
<organism evidence="14 15">
    <name type="scientific">Denitrovibrio acetiphilus (strain DSM 12809 / NBRC 114555 / N2460)</name>
    <dbReference type="NCBI Taxonomy" id="522772"/>
    <lineage>
        <taxon>Bacteria</taxon>
        <taxon>Pseudomonadati</taxon>
        <taxon>Deferribacterota</taxon>
        <taxon>Deferribacteres</taxon>
        <taxon>Deferribacterales</taxon>
        <taxon>Geovibrionaceae</taxon>
        <taxon>Denitrovibrio</taxon>
    </lineage>
</organism>
<evidence type="ECO:0000256" key="2">
    <source>
        <dbReference type="ARBA" id="ARBA00006484"/>
    </source>
</evidence>
<dbReference type="Proteomes" id="UP000002012">
    <property type="component" value="Chromosome"/>
</dbReference>
<evidence type="ECO:0000256" key="6">
    <source>
        <dbReference type="ARBA" id="ARBA00022857"/>
    </source>
</evidence>
<evidence type="ECO:0000256" key="10">
    <source>
        <dbReference type="PIRSR" id="PIRSR611284-1"/>
    </source>
</evidence>
<dbReference type="EMBL" id="CP001968">
    <property type="protein sequence ID" value="ADD69761.1"/>
    <property type="molecule type" value="Genomic_DNA"/>
</dbReference>
<evidence type="ECO:0000256" key="5">
    <source>
        <dbReference type="ARBA" id="ARBA00022832"/>
    </source>
</evidence>
<dbReference type="GO" id="GO:0004316">
    <property type="term" value="F:3-oxoacyl-[acyl-carrier-protein] reductase (NADPH) activity"/>
    <property type="evidence" value="ECO:0007669"/>
    <property type="project" value="UniProtKB-UniRule"/>
</dbReference>
<dbReference type="EC" id="1.1.1.100" evidence="3 12"/>
<dbReference type="PRINTS" id="PR00080">
    <property type="entry name" value="SDRFAMILY"/>
</dbReference>
<keyword evidence="15" id="KW-1185">Reference proteome</keyword>
<dbReference type="PANTHER" id="PTHR42879:SF2">
    <property type="entry name" value="3-OXOACYL-[ACYL-CARRIER-PROTEIN] REDUCTASE FABG"/>
    <property type="match status" value="1"/>
</dbReference>
<dbReference type="InterPro" id="IPR002347">
    <property type="entry name" value="SDR_fam"/>
</dbReference>
<keyword evidence="4 12" id="KW-0444">Lipid biosynthesis</keyword>
<evidence type="ECO:0000256" key="4">
    <source>
        <dbReference type="ARBA" id="ARBA00022516"/>
    </source>
</evidence>
<evidence type="ECO:0000313" key="15">
    <source>
        <dbReference type="Proteomes" id="UP000002012"/>
    </source>
</evidence>
<comment type="subunit">
    <text evidence="12">Homotetramer.</text>
</comment>
<dbReference type="KEGG" id="dap:Dacet_3011"/>
<keyword evidence="5 12" id="KW-0276">Fatty acid metabolism</keyword>
<feature type="domain" description="Ketoreductase" evidence="13">
    <location>
        <begin position="5"/>
        <end position="188"/>
    </location>
</feature>
<dbReference type="NCBIfam" id="TIGR01830">
    <property type="entry name" value="3oxo_ACP_reduc"/>
    <property type="match status" value="1"/>
</dbReference>
<evidence type="ECO:0000256" key="3">
    <source>
        <dbReference type="ARBA" id="ARBA00012948"/>
    </source>
</evidence>
<dbReference type="AlphaFoldDB" id="D4H757"/>
<evidence type="ECO:0000259" key="13">
    <source>
        <dbReference type="SMART" id="SM00822"/>
    </source>
</evidence>
<keyword evidence="9 12" id="KW-0275">Fatty acid biosynthesis</keyword>
<dbReference type="RefSeq" id="WP_013012246.1">
    <property type="nucleotide sequence ID" value="NC_013943.1"/>
</dbReference>
<dbReference type="NCBIfam" id="NF009466">
    <property type="entry name" value="PRK12826.1-2"/>
    <property type="match status" value="1"/>
</dbReference>
<dbReference type="FunFam" id="3.40.50.720:FF:000037">
    <property type="entry name" value="3-oxoacyl-[acyl-carrier-protein] reductase FabG"/>
    <property type="match status" value="1"/>
</dbReference>
<comment type="function">
    <text evidence="12">Catalyzes the NADPH-dependent reduction of beta-ketoacyl-ACP substrates to beta-hydroxyacyl-ACP products, the first reductive step in the elongation cycle of fatty acid biosynthesis.</text>
</comment>
<name>D4H757_DENA2</name>
<dbReference type="PRINTS" id="PR00081">
    <property type="entry name" value="GDHRDH"/>
</dbReference>
<evidence type="ECO:0000256" key="12">
    <source>
        <dbReference type="RuleBase" id="RU366074"/>
    </source>
</evidence>
<dbReference type="CDD" id="cd05333">
    <property type="entry name" value="BKR_SDR_c"/>
    <property type="match status" value="1"/>
</dbReference>
<dbReference type="InParanoid" id="D4H757"/>
<gene>
    <name evidence="14" type="ordered locus">Dacet_3011</name>
</gene>
<keyword evidence="7 12" id="KW-0560">Oxidoreductase</keyword>
<protein>
    <recommendedName>
        <fullName evidence="3 12">3-oxoacyl-[acyl-carrier-protein] reductase</fullName>
        <ecNumber evidence="3 12">1.1.1.100</ecNumber>
    </recommendedName>
</protein>
<comment type="pathway">
    <text evidence="1 12">Lipid metabolism; fatty acid biosynthesis.</text>
</comment>
<dbReference type="Pfam" id="PF13561">
    <property type="entry name" value="adh_short_C2"/>
    <property type="match status" value="1"/>
</dbReference>
<comment type="similarity">
    <text evidence="2 12">Belongs to the short-chain dehydrogenases/reductases (SDR) family.</text>
</comment>
<comment type="catalytic activity">
    <reaction evidence="12">
        <text>a (3R)-hydroxyacyl-[ACP] + NADP(+) = a 3-oxoacyl-[ACP] + NADPH + H(+)</text>
        <dbReference type="Rhea" id="RHEA:17397"/>
        <dbReference type="Rhea" id="RHEA-COMP:9916"/>
        <dbReference type="Rhea" id="RHEA-COMP:9945"/>
        <dbReference type="ChEBI" id="CHEBI:15378"/>
        <dbReference type="ChEBI" id="CHEBI:57783"/>
        <dbReference type="ChEBI" id="CHEBI:58349"/>
        <dbReference type="ChEBI" id="CHEBI:78776"/>
        <dbReference type="ChEBI" id="CHEBI:78827"/>
        <dbReference type="EC" id="1.1.1.100"/>
    </reaction>
</comment>
<keyword evidence="6 11" id="KW-0521">NADP</keyword>
<dbReference type="FunCoup" id="D4H757">
    <property type="interactions" value="528"/>
</dbReference>
<evidence type="ECO:0000256" key="1">
    <source>
        <dbReference type="ARBA" id="ARBA00005194"/>
    </source>
</evidence>
<feature type="active site" description="Proton acceptor" evidence="10">
    <location>
        <position position="157"/>
    </location>
</feature>
<evidence type="ECO:0000256" key="7">
    <source>
        <dbReference type="ARBA" id="ARBA00023002"/>
    </source>
</evidence>
<dbReference type="PANTHER" id="PTHR42879">
    <property type="entry name" value="3-OXOACYL-(ACYL-CARRIER-PROTEIN) REDUCTASE"/>
    <property type="match status" value="1"/>
</dbReference>
<evidence type="ECO:0000256" key="11">
    <source>
        <dbReference type="PIRSR" id="PIRSR611284-2"/>
    </source>
</evidence>
<feature type="binding site" evidence="11">
    <location>
        <position position="92"/>
    </location>
    <ligand>
        <name>NADP(+)</name>
        <dbReference type="ChEBI" id="CHEBI:58349"/>
    </ligand>
</feature>
<dbReference type="InterPro" id="IPR057326">
    <property type="entry name" value="KR_dom"/>
</dbReference>
<evidence type="ECO:0000313" key="14">
    <source>
        <dbReference type="EMBL" id="ADD69761.1"/>
    </source>
</evidence>
<proteinExistence type="inferred from homology"/>
<dbReference type="SMART" id="SM00822">
    <property type="entry name" value="PKS_KR"/>
    <property type="match status" value="1"/>
</dbReference>